<protein>
    <submittedName>
        <fullName evidence="2">Uncharacterized protein</fullName>
    </submittedName>
</protein>
<feature type="region of interest" description="Disordered" evidence="1">
    <location>
        <begin position="66"/>
        <end position="132"/>
    </location>
</feature>
<evidence type="ECO:0000313" key="3">
    <source>
        <dbReference type="Proteomes" id="UP000550707"/>
    </source>
</evidence>
<accession>A0A7J8HGV5</accession>
<reference evidence="2 3" key="1">
    <citation type="journal article" date="2020" name="Nature">
        <title>Six reference-quality genomes reveal evolution of bat adaptations.</title>
        <authorList>
            <person name="Jebb D."/>
            <person name="Huang Z."/>
            <person name="Pippel M."/>
            <person name="Hughes G.M."/>
            <person name="Lavrichenko K."/>
            <person name="Devanna P."/>
            <person name="Winkler S."/>
            <person name="Jermiin L.S."/>
            <person name="Skirmuntt E.C."/>
            <person name="Katzourakis A."/>
            <person name="Burkitt-Gray L."/>
            <person name="Ray D.A."/>
            <person name="Sullivan K.A.M."/>
            <person name="Roscito J.G."/>
            <person name="Kirilenko B.M."/>
            <person name="Davalos L.M."/>
            <person name="Corthals A.P."/>
            <person name="Power M.L."/>
            <person name="Jones G."/>
            <person name="Ransome R.D."/>
            <person name="Dechmann D.K.N."/>
            <person name="Locatelli A.G."/>
            <person name="Puechmaille S.J."/>
            <person name="Fedrigo O."/>
            <person name="Jarvis E.D."/>
            <person name="Hiller M."/>
            <person name="Vernes S.C."/>
            <person name="Myers E.W."/>
            <person name="Teeling E.C."/>
        </authorList>
    </citation>
    <scope>NUCLEOTIDE SEQUENCE [LARGE SCALE GENOMIC DNA]</scope>
    <source>
        <strain evidence="2">MMolMol1</strain>
        <tissue evidence="2">Muscle</tissue>
    </source>
</reference>
<keyword evidence="3" id="KW-1185">Reference proteome</keyword>
<name>A0A7J8HGV5_MOLMO</name>
<dbReference type="Proteomes" id="UP000550707">
    <property type="component" value="Unassembled WGS sequence"/>
</dbReference>
<evidence type="ECO:0000313" key="2">
    <source>
        <dbReference type="EMBL" id="KAF6471516.1"/>
    </source>
</evidence>
<evidence type="ECO:0000256" key="1">
    <source>
        <dbReference type="SAM" id="MobiDB-lite"/>
    </source>
</evidence>
<dbReference type="AlphaFoldDB" id="A0A7J8HGV5"/>
<comment type="caution">
    <text evidence="2">The sequence shown here is derived from an EMBL/GenBank/DDBJ whole genome shotgun (WGS) entry which is preliminary data.</text>
</comment>
<dbReference type="EMBL" id="JACASF010000006">
    <property type="protein sequence ID" value="KAF6471516.1"/>
    <property type="molecule type" value="Genomic_DNA"/>
</dbReference>
<dbReference type="InParanoid" id="A0A7J8HGV5"/>
<gene>
    <name evidence="2" type="ORF">HJG59_010915</name>
</gene>
<organism evidence="2 3">
    <name type="scientific">Molossus molossus</name>
    <name type="common">Pallas' mastiff bat</name>
    <name type="synonym">Vespertilio molossus</name>
    <dbReference type="NCBI Taxonomy" id="27622"/>
    <lineage>
        <taxon>Eukaryota</taxon>
        <taxon>Metazoa</taxon>
        <taxon>Chordata</taxon>
        <taxon>Craniata</taxon>
        <taxon>Vertebrata</taxon>
        <taxon>Euteleostomi</taxon>
        <taxon>Mammalia</taxon>
        <taxon>Eutheria</taxon>
        <taxon>Laurasiatheria</taxon>
        <taxon>Chiroptera</taxon>
        <taxon>Yangochiroptera</taxon>
        <taxon>Molossidae</taxon>
        <taxon>Molossus</taxon>
    </lineage>
</organism>
<proteinExistence type="predicted"/>
<sequence length="132" mass="13847">MSPLLALLPRASSRAPVGKPSCCPTLLSSLELCRPVLRALWRLGPFPCPPTMLLAMGLSGSPPAMGVAATGAPSRQQGAGGRVPKPPPHLVHPWHSWPVPPSGQPTGWRSGSRPLPPRPSWTGFLPLPQPGL</sequence>